<dbReference type="InterPro" id="IPR011033">
    <property type="entry name" value="PRC_barrel-like_sf"/>
</dbReference>
<dbReference type="Proteomes" id="UP000054624">
    <property type="component" value="Unassembled WGS sequence"/>
</dbReference>
<organism evidence="1 2">
    <name type="scientific">Caballeronia temeraria</name>
    <dbReference type="NCBI Taxonomy" id="1777137"/>
    <lineage>
        <taxon>Bacteria</taxon>
        <taxon>Pseudomonadati</taxon>
        <taxon>Pseudomonadota</taxon>
        <taxon>Betaproteobacteria</taxon>
        <taxon>Burkholderiales</taxon>
        <taxon>Burkholderiaceae</taxon>
        <taxon>Caballeronia</taxon>
    </lineage>
</organism>
<name>A0A158AG82_9BURK</name>
<sequence>MLDVRGGGIAYPVLSEGGFLGMGTKLHAIQWSALTLDTAEKCFRVRLAML</sequence>
<reference evidence="2" key="1">
    <citation type="submission" date="2016-01" db="EMBL/GenBank/DDBJ databases">
        <authorList>
            <person name="Peeters Charlotte."/>
        </authorList>
    </citation>
    <scope>NUCLEOTIDE SEQUENCE [LARGE SCALE GENOMIC DNA]</scope>
</reference>
<accession>A0A158AG82</accession>
<protein>
    <submittedName>
        <fullName evidence="1">PRC-barrel domain-containing protein</fullName>
    </submittedName>
</protein>
<dbReference type="STRING" id="1777137.AWB76_02364"/>
<dbReference type="EMBL" id="FCOI02000006">
    <property type="protein sequence ID" value="SAK56844.1"/>
    <property type="molecule type" value="Genomic_DNA"/>
</dbReference>
<dbReference type="SUPFAM" id="SSF50346">
    <property type="entry name" value="PRC-barrel domain"/>
    <property type="match status" value="1"/>
</dbReference>
<keyword evidence="2" id="KW-1185">Reference proteome</keyword>
<evidence type="ECO:0000313" key="1">
    <source>
        <dbReference type="EMBL" id="SAK56844.1"/>
    </source>
</evidence>
<proteinExistence type="predicted"/>
<dbReference type="Gene3D" id="2.30.30.240">
    <property type="entry name" value="PRC-barrel domain"/>
    <property type="match status" value="1"/>
</dbReference>
<gene>
    <name evidence="1" type="ORF">AWB76_02364</name>
</gene>
<evidence type="ECO:0000313" key="2">
    <source>
        <dbReference type="Proteomes" id="UP000054624"/>
    </source>
</evidence>
<dbReference type="AlphaFoldDB" id="A0A158AG82"/>